<evidence type="ECO:0000256" key="5">
    <source>
        <dbReference type="ARBA" id="ARBA00022989"/>
    </source>
</evidence>
<feature type="transmembrane region" description="Helical" evidence="7">
    <location>
        <begin position="242"/>
        <end position="263"/>
    </location>
</feature>
<evidence type="ECO:0000256" key="3">
    <source>
        <dbReference type="ARBA" id="ARBA00022475"/>
    </source>
</evidence>
<dbReference type="AlphaFoldDB" id="F8FDH3"/>
<feature type="transmembrane region" description="Helical" evidence="7">
    <location>
        <begin position="12"/>
        <end position="34"/>
    </location>
</feature>
<dbReference type="HOGENOM" id="CLU_016047_1_2_9"/>
<dbReference type="PANTHER" id="PTHR43744">
    <property type="entry name" value="ABC TRANSPORTER PERMEASE PROTEIN MG189-RELATED-RELATED"/>
    <property type="match status" value="1"/>
</dbReference>
<dbReference type="RefSeq" id="WP_013917300.1">
    <property type="nucleotide sequence ID" value="NC_015690.1"/>
</dbReference>
<dbReference type="Pfam" id="PF00528">
    <property type="entry name" value="BPD_transp_1"/>
    <property type="match status" value="1"/>
</dbReference>
<comment type="similarity">
    <text evidence="7">Belongs to the binding-protein-dependent transport system permease family.</text>
</comment>
<feature type="transmembrane region" description="Helical" evidence="7">
    <location>
        <begin position="144"/>
        <end position="163"/>
    </location>
</feature>
<evidence type="ECO:0000313" key="9">
    <source>
        <dbReference type="EMBL" id="AEI42143.1"/>
    </source>
</evidence>
<protein>
    <submittedName>
        <fullName evidence="9">Binding-protein-dependent transport systems inner membrane component</fullName>
    </submittedName>
</protein>
<dbReference type="PROSITE" id="PS50928">
    <property type="entry name" value="ABC_TM1"/>
    <property type="match status" value="1"/>
</dbReference>
<dbReference type="InterPro" id="IPR035906">
    <property type="entry name" value="MetI-like_sf"/>
</dbReference>
<dbReference type="KEGG" id="pms:KNP414_03599"/>
<keyword evidence="2 7" id="KW-0813">Transport</keyword>
<dbReference type="CDD" id="cd06261">
    <property type="entry name" value="TM_PBP2"/>
    <property type="match status" value="1"/>
</dbReference>
<dbReference type="SUPFAM" id="SSF161098">
    <property type="entry name" value="MetI-like"/>
    <property type="match status" value="1"/>
</dbReference>
<keyword evidence="6 7" id="KW-0472">Membrane</keyword>
<feature type="transmembrane region" description="Helical" evidence="7">
    <location>
        <begin position="184"/>
        <end position="209"/>
    </location>
</feature>
<sequence>MKAAGDKASVSWAPLTLLTAGLFLFIVPFILLLVNSFKANKHITSSPLSLPTDWNLSNYTSAFAKMNYMDAFVNSVIITACSVLLLALFSSMTAHYFVRHQTRFNQYTFFLMLSSMIIPFQALMIPLVKIYGSIGMLDSKWSLIYMYIGFGSAMAVFIYHGFVKGIPAELEEAAMMDGCTRTQTFFRIVFPVLTPTTTTIAILNVIWIWNDFLLPSLVLVEPEERTLPLSTFYFFGTYTVDYGPLMAGLMLTILPVIVVYLFAQRYIIQGVMQGSIK</sequence>
<accession>F8FDH3</accession>
<evidence type="ECO:0000259" key="8">
    <source>
        <dbReference type="PROSITE" id="PS50928"/>
    </source>
</evidence>
<feature type="transmembrane region" description="Helical" evidence="7">
    <location>
        <begin position="76"/>
        <end position="98"/>
    </location>
</feature>
<gene>
    <name evidence="9" type="ordered locus">KNP414_03599</name>
</gene>
<reference evidence="9 10" key="2">
    <citation type="journal article" date="2013" name="Genome Announc.">
        <title>Genome Sequence of Growth-Improving Paenibacillus mucilaginosus Strain KNP414.</title>
        <authorList>
            <person name="Lu J.J."/>
            <person name="Wang J.F."/>
            <person name="Hu X.F."/>
        </authorList>
    </citation>
    <scope>NUCLEOTIDE SEQUENCE [LARGE SCALE GENOMIC DNA]</scope>
    <source>
        <strain evidence="9 10">KNP414</strain>
    </source>
</reference>
<organism evidence="9 10">
    <name type="scientific">Paenibacillus mucilaginosus (strain KNP414)</name>
    <dbReference type="NCBI Taxonomy" id="1036673"/>
    <lineage>
        <taxon>Bacteria</taxon>
        <taxon>Bacillati</taxon>
        <taxon>Bacillota</taxon>
        <taxon>Bacilli</taxon>
        <taxon>Bacillales</taxon>
        <taxon>Paenibacillaceae</taxon>
        <taxon>Paenibacillus</taxon>
    </lineage>
</organism>
<feature type="domain" description="ABC transmembrane type-1" evidence="8">
    <location>
        <begin position="72"/>
        <end position="263"/>
    </location>
</feature>
<evidence type="ECO:0000256" key="1">
    <source>
        <dbReference type="ARBA" id="ARBA00004651"/>
    </source>
</evidence>
<dbReference type="PANTHER" id="PTHR43744:SF8">
    <property type="entry name" value="SN-GLYCEROL-3-PHOSPHATE TRANSPORT SYSTEM PERMEASE PROTEIN UGPE"/>
    <property type="match status" value="1"/>
</dbReference>
<dbReference type="EMBL" id="CP002869">
    <property type="protein sequence ID" value="AEI42143.1"/>
    <property type="molecule type" value="Genomic_DNA"/>
</dbReference>
<evidence type="ECO:0000313" key="10">
    <source>
        <dbReference type="Proteomes" id="UP000006620"/>
    </source>
</evidence>
<evidence type="ECO:0000256" key="4">
    <source>
        <dbReference type="ARBA" id="ARBA00022692"/>
    </source>
</evidence>
<keyword evidence="4 7" id="KW-0812">Transmembrane</keyword>
<dbReference type="GO" id="GO:0055085">
    <property type="term" value="P:transmembrane transport"/>
    <property type="evidence" value="ECO:0007669"/>
    <property type="project" value="InterPro"/>
</dbReference>
<feature type="transmembrane region" description="Helical" evidence="7">
    <location>
        <begin position="110"/>
        <end position="132"/>
    </location>
</feature>
<dbReference type="Proteomes" id="UP000006620">
    <property type="component" value="Chromosome"/>
</dbReference>
<proteinExistence type="inferred from homology"/>
<evidence type="ECO:0000256" key="7">
    <source>
        <dbReference type="RuleBase" id="RU363032"/>
    </source>
</evidence>
<dbReference type="PATRIC" id="fig|1036673.3.peg.3302"/>
<keyword evidence="3" id="KW-1003">Cell membrane</keyword>
<dbReference type="Gene3D" id="1.10.3720.10">
    <property type="entry name" value="MetI-like"/>
    <property type="match status" value="1"/>
</dbReference>
<evidence type="ECO:0000256" key="2">
    <source>
        <dbReference type="ARBA" id="ARBA00022448"/>
    </source>
</evidence>
<keyword evidence="5 7" id="KW-1133">Transmembrane helix</keyword>
<dbReference type="GO" id="GO:0005886">
    <property type="term" value="C:plasma membrane"/>
    <property type="evidence" value="ECO:0007669"/>
    <property type="project" value="UniProtKB-SubCell"/>
</dbReference>
<reference evidence="10" key="1">
    <citation type="submission" date="2011-06" db="EMBL/GenBank/DDBJ databases">
        <title>Complete genome sequence of Paenibacillus mucilaginosus KNP414.</title>
        <authorList>
            <person name="Wang J."/>
            <person name="Hu S."/>
            <person name="Hu X."/>
            <person name="Zhang B."/>
            <person name="Dong D."/>
            <person name="Zhang S."/>
            <person name="Zhao K."/>
            <person name="Wu D."/>
        </authorList>
    </citation>
    <scope>NUCLEOTIDE SEQUENCE [LARGE SCALE GENOMIC DNA]</scope>
    <source>
        <strain evidence="10">KNP414</strain>
    </source>
</reference>
<comment type="subcellular location">
    <subcellularLocation>
        <location evidence="1 7">Cell membrane</location>
        <topology evidence="1 7">Multi-pass membrane protein</topology>
    </subcellularLocation>
</comment>
<name>F8FDH3_PAEMK</name>
<evidence type="ECO:0000256" key="6">
    <source>
        <dbReference type="ARBA" id="ARBA00023136"/>
    </source>
</evidence>
<dbReference type="InterPro" id="IPR000515">
    <property type="entry name" value="MetI-like"/>
</dbReference>